<protein>
    <recommendedName>
        <fullName evidence="4">Sporulation stage II protein D amidase enhancer LytB N-terminal domain-containing protein</fullName>
    </recommendedName>
</protein>
<proteinExistence type="predicted"/>
<evidence type="ECO:0008006" key="4">
    <source>
        <dbReference type="Google" id="ProtNLM"/>
    </source>
</evidence>
<name>A0A2M7H4C5_9BACT</name>
<feature type="signal peptide" evidence="1">
    <location>
        <begin position="1"/>
        <end position="16"/>
    </location>
</feature>
<evidence type="ECO:0000313" key="2">
    <source>
        <dbReference type="EMBL" id="PIW37071.1"/>
    </source>
</evidence>
<dbReference type="EMBL" id="PFGC01000027">
    <property type="protein sequence ID" value="PIW37071.1"/>
    <property type="molecule type" value="Genomic_DNA"/>
</dbReference>
<keyword evidence="1" id="KW-0732">Signal</keyword>
<evidence type="ECO:0000313" key="3">
    <source>
        <dbReference type="Proteomes" id="UP000230292"/>
    </source>
</evidence>
<dbReference type="AlphaFoldDB" id="A0A2M7H4C5"/>
<organism evidence="2 3">
    <name type="scientific">Candidatus Kerfeldbacteria bacterium CG15_BIG_FIL_POST_REV_8_21_14_020_45_12</name>
    <dbReference type="NCBI Taxonomy" id="2014247"/>
    <lineage>
        <taxon>Bacteria</taxon>
        <taxon>Candidatus Kerfeldiibacteriota</taxon>
    </lineage>
</organism>
<gene>
    <name evidence="2" type="ORF">COW24_02090</name>
</gene>
<reference evidence="2 3" key="1">
    <citation type="submission" date="2017-09" db="EMBL/GenBank/DDBJ databases">
        <title>Depth-based differentiation of microbial function through sediment-hosted aquifers and enrichment of novel symbionts in the deep terrestrial subsurface.</title>
        <authorList>
            <person name="Probst A.J."/>
            <person name="Ladd B."/>
            <person name="Jarett J.K."/>
            <person name="Geller-Mcgrath D.E."/>
            <person name="Sieber C.M."/>
            <person name="Emerson J.B."/>
            <person name="Anantharaman K."/>
            <person name="Thomas B.C."/>
            <person name="Malmstrom R."/>
            <person name="Stieglmeier M."/>
            <person name="Klingl A."/>
            <person name="Woyke T."/>
            <person name="Ryan C.M."/>
            <person name="Banfield J.F."/>
        </authorList>
    </citation>
    <scope>NUCLEOTIDE SEQUENCE [LARGE SCALE GENOMIC DNA]</scope>
    <source>
        <strain evidence="2">CG15_BIG_FIL_POST_REV_8_21_14_020_45_12</strain>
    </source>
</reference>
<dbReference type="Proteomes" id="UP000230292">
    <property type="component" value="Unassembled WGS sequence"/>
</dbReference>
<evidence type="ECO:0000256" key="1">
    <source>
        <dbReference type="SAM" id="SignalP"/>
    </source>
</evidence>
<comment type="caution">
    <text evidence="2">The sequence shown here is derived from an EMBL/GenBank/DDBJ whole genome shotgun (WGS) entry which is preliminary data.</text>
</comment>
<sequence>MTTVLLALLTSGLAQAFDYESTFTDRDVFFSIPDDEPTPVFVAHTNKKGFFRSKRGGGTVTIQDKQLTVTRENGMVQTGHIYACVRSPWSPTRVSWETEGADEATAAAEALANEWAERACLINAGVFKVD</sequence>
<accession>A0A2M7H4C5</accession>
<feature type="chain" id="PRO_5014617552" description="Sporulation stage II protein D amidase enhancer LytB N-terminal domain-containing protein" evidence="1">
    <location>
        <begin position="17"/>
        <end position="130"/>
    </location>
</feature>